<gene>
    <name evidence="1" type="ORF">GALMADRAFT_233332</name>
</gene>
<dbReference type="HOGENOM" id="CLU_1217254_0_0_1"/>
<protein>
    <submittedName>
        <fullName evidence="1">Uncharacterized protein</fullName>
    </submittedName>
</protein>
<proteinExistence type="predicted"/>
<dbReference type="AlphaFoldDB" id="A0A067U0M8"/>
<reference evidence="2" key="1">
    <citation type="journal article" date="2014" name="Proc. Natl. Acad. Sci. U.S.A.">
        <title>Extensive sampling of basidiomycete genomes demonstrates inadequacy of the white-rot/brown-rot paradigm for wood decay fungi.</title>
        <authorList>
            <person name="Riley R."/>
            <person name="Salamov A.A."/>
            <person name="Brown D.W."/>
            <person name="Nagy L.G."/>
            <person name="Floudas D."/>
            <person name="Held B.W."/>
            <person name="Levasseur A."/>
            <person name="Lombard V."/>
            <person name="Morin E."/>
            <person name="Otillar R."/>
            <person name="Lindquist E.A."/>
            <person name="Sun H."/>
            <person name="LaButti K.M."/>
            <person name="Schmutz J."/>
            <person name="Jabbour D."/>
            <person name="Luo H."/>
            <person name="Baker S.E."/>
            <person name="Pisabarro A.G."/>
            <person name="Walton J.D."/>
            <person name="Blanchette R.A."/>
            <person name="Henrissat B."/>
            <person name="Martin F."/>
            <person name="Cullen D."/>
            <person name="Hibbett D.S."/>
            <person name="Grigoriev I.V."/>
        </authorList>
    </citation>
    <scope>NUCLEOTIDE SEQUENCE [LARGE SCALE GENOMIC DNA]</scope>
    <source>
        <strain evidence="2">CBS 339.88</strain>
    </source>
</reference>
<feature type="non-terminal residue" evidence="1">
    <location>
        <position position="228"/>
    </location>
</feature>
<sequence>MPNIRFSIFAYPLFHASVQKSRSSPHEISHHYVYTRPVCDVGIKRYYDPIQTTFWLDETARRATGQHRMRRPSFDIFESQGRTIYSADRKGQSSLPTHDCYLPDSQESISTHSAPHVKLYQKSAVLRRRHRSFGEPLRWEKNRRTHHSSHPLRKPEGVWAKNLCKTKEEEVSLITITGQDTPNPFEVDANTPKGWEMDDGWSRPPTLALTGPCHPILRGLNQTLVFLL</sequence>
<name>A0A067U0M8_GALM3</name>
<keyword evidence="2" id="KW-1185">Reference proteome</keyword>
<evidence type="ECO:0000313" key="2">
    <source>
        <dbReference type="Proteomes" id="UP000027222"/>
    </source>
</evidence>
<organism evidence="1 2">
    <name type="scientific">Galerina marginata (strain CBS 339.88)</name>
    <dbReference type="NCBI Taxonomy" id="685588"/>
    <lineage>
        <taxon>Eukaryota</taxon>
        <taxon>Fungi</taxon>
        <taxon>Dikarya</taxon>
        <taxon>Basidiomycota</taxon>
        <taxon>Agaricomycotina</taxon>
        <taxon>Agaricomycetes</taxon>
        <taxon>Agaricomycetidae</taxon>
        <taxon>Agaricales</taxon>
        <taxon>Agaricineae</taxon>
        <taxon>Strophariaceae</taxon>
        <taxon>Galerina</taxon>
    </lineage>
</organism>
<dbReference type="Proteomes" id="UP000027222">
    <property type="component" value="Unassembled WGS sequence"/>
</dbReference>
<accession>A0A067U0M8</accession>
<dbReference type="EMBL" id="KL142367">
    <property type="protein sequence ID" value="KDR84888.1"/>
    <property type="molecule type" value="Genomic_DNA"/>
</dbReference>
<evidence type="ECO:0000313" key="1">
    <source>
        <dbReference type="EMBL" id="KDR84888.1"/>
    </source>
</evidence>